<proteinExistence type="predicted"/>
<organism evidence="2">
    <name type="scientific">Gongylonema pulchrum</name>
    <dbReference type="NCBI Taxonomy" id="637853"/>
    <lineage>
        <taxon>Eukaryota</taxon>
        <taxon>Metazoa</taxon>
        <taxon>Ecdysozoa</taxon>
        <taxon>Nematoda</taxon>
        <taxon>Chromadorea</taxon>
        <taxon>Rhabditida</taxon>
        <taxon>Spirurina</taxon>
        <taxon>Spiruromorpha</taxon>
        <taxon>Spiruroidea</taxon>
        <taxon>Gongylonematidae</taxon>
        <taxon>Gongylonema</taxon>
    </lineage>
</organism>
<accession>A0A183E0J8</accession>
<protein>
    <submittedName>
        <fullName evidence="2">LSM14 domain-containing protein</fullName>
    </submittedName>
</protein>
<feature type="region of interest" description="Disordered" evidence="1">
    <location>
        <begin position="125"/>
        <end position="150"/>
    </location>
</feature>
<reference evidence="2" key="1">
    <citation type="submission" date="2016-06" db="UniProtKB">
        <authorList>
            <consortium name="WormBaseParasite"/>
        </authorList>
    </citation>
    <scope>IDENTIFICATION</scope>
</reference>
<sequence length="150" mass="16544">LQRCCALSVARKIYVGTDLVTLGSYYSGGLVDKKDLYSKEGPEFDFVSNIRTEQLLFFVITSLTNFGLFGCHFTEAHLIADTIYQQSVGTQTAGNNVQVEPRIPQGIAAPPAAYRPINPLQYRPPNLPQLQQRLAPPNGASYKAPSERLI</sequence>
<evidence type="ECO:0000313" key="2">
    <source>
        <dbReference type="WBParaSite" id="GPUH_0001450801-mRNA-1"/>
    </source>
</evidence>
<dbReference type="WBParaSite" id="GPUH_0001450801-mRNA-1">
    <property type="protein sequence ID" value="GPUH_0001450801-mRNA-1"/>
    <property type="gene ID" value="GPUH_0001450801"/>
</dbReference>
<name>A0A183E0J8_9BILA</name>
<evidence type="ECO:0000256" key="1">
    <source>
        <dbReference type="SAM" id="MobiDB-lite"/>
    </source>
</evidence>
<dbReference type="AlphaFoldDB" id="A0A183E0J8"/>